<organism evidence="1">
    <name type="scientific">Lepeophtheirus salmonis</name>
    <name type="common">Salmon louse</name>
    <name type="synonym">Caligus salmonis</name>
    <dbReference type="NCBI Taxonomy" id="72036"/>
    <lineage>
        <taxon>Eukaryota</taxon>
        <taxon>Metazoa</taxon>
        <taxon>Ecdysozoa</taxon>
        <taxon>Arthropoda</taxon>
        <taxon>Crustacea</taxon>
        <taxon>Multicrustacea</taxon>
        <taxon>Hexanauplia</taxon>
        <taxon>Copepoda</taxon>
        <taxon>Siphonostomatoida</taxon>
        <taxon>Caligidae</taxon>
        <taxon>Lepeophtheirus</taxon>
    </lineage>
</organism>
<reference evidence="1" key="1">
    <citation type="submission" date="2014-05" db="EMBL/GenBank/DDBJ databases">
        <authorList>
            <person name="Chronopoulou M."/>
        </authorList>
    </citation>
    <scope>NUCLEOTIDE SEQUENCE</scope>
    <source>
        <tissue evidence="1">Whole organism</tissue>
    </source>
</reference>
<dbReference type="AlphaFoldDB" id="A0A0K2THC3"/>
<sequence>MIKSLRSFCESTNNRRLKDNLHDNYFLEQFNQIGNNLIYVLGENPPTNYLK</sequence>
<evidence type="ECO:0000313" key="1">
    <source>
        <dbReference type="EMBL" id="CDW25007.1"/>
    </source>
</evidence>
<proteinExistence type="predicted"/>
<accession>A0A0K2THC3</accession>
<dbReference type="EMBL" id="HACA01007646">
    <property type="protein sequence ID" value="CDW25007.1"/>
    <property type="molecule type" value="Transcribed_RNA"/>
</dbReference>
<protein>
    <submittedName>
        <fullName evidence="1">Uncharacterized protein</fullName>
    </submittedName>
</protein>
<name>A0A0K2THC3_LEPSM</name>